<keyword evidence="2" id="KW-0813">Transport</keyword>
<feature type="domain" description="Solute-binding protein family 3/N-terminal" evidence="7">
    <location>
        <begin position="62"/>
        <end position="285"/>
    </location>
</feature>
<evidence type="ECO:0000313" key="9">
    <source>
        <dbReference type="Proteomes" id="UP000295217"/>
    </source>
</evidence>
<feature type="signal peptide" evidence="6">
    <location>
        <begin position="1"/>
        <end position="25"/>
    </location>
</feature>
<dbReference type="Gene3D" id="3.40.190.10">
    <property type="entry name" value="Periplasmic binding protein-like II"/>
    <property type="match status" value="2"/>
</dbReference>
<evidence type="ECO:0000256" key="3">
    <source>
        <dbReference type="ARBA" id="ARBA00022729"/>
    </source>
</evidence>
<evidence type="ECO:0000256" key="6">
    <source>
        <dbReference type="SAM" id="SignalP"/>
    </source>
</evidence>
<reference evidence="8 9" key="1">
    <citation type="submission" date="2019-02" db="EMBL/GenBank/DDBJ databases">
        <title>Draft genome sequences of novel Actinobacteria.</title>
        <authorList>
            <person name="Sahin N."/>
            <person name="Ay H."/>
            <person name="Saygin H."/>
        </authorList>
    </citation>
    <scope>NUCLEOTIDE SEQUENCE [LARGE SCALE GENOMIC DNA]</scope>
    <source>
        <strain evidence="8 9">8K307</strain>
    </source>
</reference>
<accession>A0A4V2YSA1</accession>
<evidence type="ECO:0000256" key="5">
    <source>
        <dbReference type="SAM" id="MobiDB-lite"/>
    </source>
</evidence>
<dbReference type="GO" id="GO:0006865">
    <property type="term" value="P:amino acid transport"/>
    <property type="evidence" value="ECO:0007669"/>
    <property type="project" value="TreeGrafter"/>
</dbReference>
<dbReference type="InterPro" id="IPR051455">
    <property type="entry name" value="Bact_solute-bind_prot3"/>
</dbReference>
<dbReference type="PROSITE" id="PS51257">
    <property type="entry name" value="PROKAR_LIPOPROTEIN"/>
    <property type="match status" value="1"/>
</dbReference>
<name>A0A4V2YSA1_9ACTN</name>
<dbReference type="InterPro" id="IPR001638">
    <property type="entry name" value="Solute-binding_3/MltF_N"/>
</dbReference>
<dbReference type="InterPro" id="IPR018313">
    <property type="entry name" value="SBP_3_CS"/>
</dbReference>
<dbReference type="SUPFAM" id="SSF53850">
    <property type="entry name" value="Periplasmic binding protein-like II"/>
    <property type="match status" value="1"/>
</dbReference>
<dbReference type="CDD" id="cd13690">
    <property type="entry name" value="PBP2_GluB"/>
    <property type="match status" value="1"/>
</dbReference>
<feature type="chain" id="PRO_5020196070" evidence="6">
    <location>
        <begin position="26"/>
        <end position="297"/>
    </location>
</feature>
<dbReference type="GO" id="GO:0005576">
    <property type="term" value="C:extracellular region"/>
    <property type="evidence" value="ECO:0007669"/>
    <property type="project" value="TreeGrafter"/>
</dbReference>
<dbReference type="PROSITE" id="PS01039">
    <property type="entry name" value="SBP_BACTERIAL_3"/>
    <property type="match status" value="1"/>
</dbReference>
<dbReference type="SMART" id="SM00062">
    <property type="entry name" value="PBPb"/>
    <property type="match status" value="1"/>
</dbReference>
<evidence type="ECO:0000256" key="4">
    <source>
        <dbReference type="RuleBase" id="RU003744"/>
    </source>
</evidence>
<dbReference type="Proteomes" id="UP000295217">
    <property type="component" value="Unassembled WGS sequence"/>
</dbReference>
<proteinExistence type="inferred from homology"/>
<dbReference type="RefSeq" id="WP_132103947.1">
    <property type="nucleotide sequence ID" value="NZ_SMLB01000018.1"/>
</dbReference>
<dbReference type="OrthoDB" id="9807888at2"/>
<dbReference type="PANTHER" id="PTHR30085:SF6">
    <property type="entry name" value="ABC TRANSPORTER GLUTAMINE-BINDING PROTEIN GLNH"/>
    <property type="match status" value="1"/>
</dbReference>
<feature type="compositionally biased region" description="Acidic residues" evidence="5">
    <location>
        <begin position="29"/>
        <end position="42"/>
    </location>
</feature>
<comment type="caution">
    <text evidence="8">The sequence shown here is derived from an EMBL/GenBank/DDBJ whole genome shotgun (WGS) entry which is preliminary data.</text>
</comment>
<evidence type="ECO:0000313" key="8">
    <source>
        <dbReference type="EMBL" id="TDD68767.1"/>
    </source>
</evidence>
<dbReference type="EMBL" id="SMLB01000018">
    <property type="protein sequence ID" value="TDD68767.1"/>
    <property type="molecule type" value="Genomic_DNA"/>
</dbReference>
<dbReference type="PANTHER" id="PTHR30085">
    <property type="entry name" value="AMINO ACID ABC TRANSPORTER PERMEASE"/>
    <property type="match status" value="1"/>
</dbReference>
<evidence type="ECO:0000256" key="2">
    <source>
        <dbReference type="ARBA" id="ARBA00022448"/>
    </source>
</evidence>
<dbReference type="AlphaFoldDB" id="A0A4V2YSA1"/>
<dbReference type="Pfam" id="PF00497">
    <property type="entry name" value="SBP_bac_3"/>
    <property type="match status" value="1"/>
</dbReference>
<dbReference type="GO" id="GO:0030288">
    <property type="term" value="C:outer membrane-bounded periplasmic space"/>
    <property type="evidence" value="ECO:0007669"/>
    <property type="project" value="TreeGrafter"/>
</dbReference>
<evidence type="ECO:0000256" key="1">
    <source>
        <dbReference type="ARBA" id="ARBA00010333"/>
    </source>
</evidence>
<evidence type="ECO:0000259" key="7">
    <source>
        <dbReference type="SMART" id="SM00062"/>
    </source>
</evidence>
<protein>
    <submittedName>
        <fullName evidence="8">Glutamate ABC transporter substrate-binding protein</fullName>
    </submittedName>
</protein>
<feature type="region of interest" description="Disordered" evidence="5">
    <location>
        <begin position="29"/>
        <end position="49"/>
    </location>
</feature>
<keyword evidence="9" id="KW-1185">Reference proteome</keyword>
<keyword evidence="3 6" id="KW-0732">Signal</keyword>
<gene>
    <name evidence="8" type="ORF">E1262_15020</name>
</gene>
<comment type="similarity">
    <text evidence="1 4">Belongs to the bacterial solute-binding protein 3 family.</text>
</comment>
<sequence>MRTRSTLRRSSALAAMALTASLVLAACGDDDGGDDGNGEEPTAEAGDFPEGSTMAELAEAGEITVGTKFDQPLFGLVGPDGTPVGFDVEIAKIIASELGISEDNIEWVETVSANREPFIQDGRVDIVVATYTINDERKQLVDFAGPYFVAGQTIMVLEENTDINGPDDLAGRRVCSVEGSTPAENIRTNYPEAELFPTGAYSDCLEPLRNGQVDAVTTDNVILSGFVDQNPGEFKLVGEPFTEEPYGIGLMHGDTEFRNWINDVLEASFEDGRWEEAWAETAGAVLETPEPPQVDRY</sequence>
<organism evidence="8 9">
    <name type="scientific">Jiangella aurantiaca</name>
    <dbReference type="NCBI Taxonomy" id="2530373"/>
    <lineage>
        <taxon>Bacteria</taxon>
        <taxon>Bacillati</taxon>
        <taxon>Actinomycetota</taxon>
        <taxon>Actinomycetes</taxon>
        <taxon>Jiangellales</taxon>
        <taxon>Jiangellaceae</taxon>
        <taxon>Jiangella</taxon>
    </lineage>
</organism>